<feature type="transmembrane region" description="Helical" evidence="2">
    <location>
        <begin position="6"/>
        <end position="24"/>
    </location>
</feature>
<reference evidence="3 4" key="1">
    <citation type="submission" date="2023-09" db="EMBL/GenBank/DDBJ databases">
        <title>Pangenome analysis of Batrachochytrium dendrobatidis and related Chytrids.</title>
        <authorList>
            <person name="Yacoub M.N."/>
            <person name="Stajich J.E."/>
            <person name="James T.Y."/>
        </authorList>
    </citation>
    <scope>NUCLEOTIDE SEQUENCE [LARGE SCALE GENOMIC DNA]</scope>
    <source>
        <strain evidence="3 4">JEL0888</strain>
    </source>
</reference>
<evidence type="ECO:0000313" key="4">
    <source>
        <dbReference type="Proteomes" id="UP001527925"/>
    </source>
</evidence>
<keyword evidence="2" id="KW-0472">Membrane</keyword>
<keyword evidence="2" id="KW-1133">Transmembrane helix</keyword>
<accession>A0ABR4MYW9</accession>
<feature type="transmembrane region" description="Helical" evidence="2">
    <location>
        <begin position="174"/>
        <end position="197"/>
    </location>
</feature>
<sequence>MDSVLVAFFVLAAFAYLLVLRALARFLFAPASVYSVAVRICLITELFHTPAVCVFLLLPTPQSLVARAVSNALNSITITSFMVGELEFVKIVTYYVPLLSGRTVRIMQLLVVIFTPLNALRNLDDFVPLSNWNGFRIFLVGFGGIYGAADVFLQLTMFYKVLFRFKRIPNRMRWRFAAIIASALTIMSLGILAFFLLDDSLPIKYAVNDVCYPFFAAYGVSGMQLFRDGISFERPSFEAASEAISLGTVLPRKSSTAPGRSIRTPRVSKPIDSLFDTSDKQELPSSTKQTSTAG</sequence>
<protein>
    <submittedName>
        <fullName evidence="3">Uncharacterized protein</fullName>
    </submittedName>
</protein>
<evidence type="ECO:0000256" key="1">
    <source>
        <dbReference type="SAM" id="MobiDB-lite"/>
    </source>
</evidence>
<organism evidence="3 4">
    <name type="scientific">Polyrhizophydium stewartii</name>
    <dbReference type="NCBI Taxonomy" id="2732419"/>
    <lineage>
        <taxon>Eukaryota</taxon>
        <taxon>Fungi</taxon>
        <taxon>Fungi incertae sedis</taxon>
        <taxon>Chytridiomycota</taxon>
        <taxon>Chytridiomycota incertae sedis</taxon>
        <taxon>Chytridiomycetes</taxon>
        <taxon>Rhizophydiales</taxon>
        <taxon>Rhizophydiales incertae sedis</taxon>
        <taxon>Polyrhizophydium</taxon>
    </lineage>
</organism>
<evidence type="ECO:0000313" key="3">
    <source>
        <dbReference type="EMBL" id="KAL2912439.1"/>
    </source>
</evidence>
<dbReference type="Proteomes" id="UP001527925">
    <property type="component" value="Unassembled WGS sequence"/>
</dbReference>
<keyword evidence="2" id="KW-0812">Transmembrane</keyword>
<name>A0ABR4MYW9_9FUNG</name>
<gene>
    <name evidence="3" type="ORF">HK105_208083</name>
</gene>
<feature type="compositionally biased region" description="Polar residues" evidence="1">
    <location>
        <begin position="283"/>
        <end position="294"/>
    </location>
</feature>
<dbReference type="EMBL" id="JADGIZ020000065">
    <property type="protein sequence ID" value="KAL2912439.1"/>
    <property type="molecule type" value="Genomic_DNA"/>
</dbReference>
<feature type="transmembrane region" description="Helical" evidence="2">
    <location>
        <begin position="36"/>
        <end position="58"/>
    </location>
</feature>
<comment type="caution">
    <text evidence="3">The sequence shown here is derived from an EMBL/GenBank/DDBJ whole genome shotgun (WGS) entry which is preliminary data.</text>
</comment>
<proteinExistence type="predicted"/>
<keyword evidence="4" id="KW-1185">Reference proteome</keyword>
<feature type="region of interest" description="Disordered" evidence="1">
    <location>
        <begin position="252"/>
        <end position="294"/>
    </location>
</feature>
<evidence type="ECO:0000256" key="2">
    <source>
        <dbReference type="SAM" id="Phobius"/>
    </source>
</evidence>
<feature type="transmembrane region" description="Helical" evidence="2">
    <location>
        <begin position="137"/>
        <end position="162"/>
    </location>
</feature>